<dbReference type="InterPro" id="IPR014014">
    <property type="entry name" value="RNA_helicase_DEAD_Q_motif"/>
</dbReference>
<evidence type="ECO:0000259" key="9">
    <source>
        <dbReference type="PROSITE" id="PS51194"/>
    </source>
</evidence>
<dbReference type="InterPro" id="IPR014001">
    <property type="entry name" value="Helicase_ATP-bd"/>
</dbReference>
<organism evidence="11 12">
    <name type="scientific">Geomonas oryzisoli</name>
    <dbReference type="NCBI Taxonomy" id="2847992"/>
    <lineage>
        <taxon>Bacteria</taxon>
        <taxon>Pseudomonadati</taxon>
        <taxon>Thermodesulfobacteriota</taxon>
        <taxon>Desulfuromonadia</taxon>
        <taxon>Geobacterales</taxon>
        <taxon>Geobacteraceae</taxon>
        <taxon>Geomonas</taxon>
    </lineage>
</organism>
<feature type="region of interest" description="Disordered" evidence="7">
    <location>
        <begin position="377"/>
        <end position="476"/>
    </location>
</feature>
<dbReference type="SMART" id="SM00490">
    <property type="entry name" value="HELICc"/>
    <property type="match status" value="1"/>
</dbReference>
<dbReference type="PROSITE" id="PS51194">
    <property type="entry name" value="HELICASE_CTER"/>
    <property type="match status" value="1"/>
</dbReference>
<feature type="domain" description="Helicase ATP-binding" evidence="8">
    <location>
        <begin position="32"/>
        <end position="203"/>
    </location>
</feature>
<dbReference type="SMART" id="SM00487">
    <property type="entry name" value="DEXDc"/>
    <property type="match status" value="1"/>
</dbReference>
<dbReference type="InterPro" id="IPR044742">
    <property type="entry name" value="DEAD/DEAH_RhlB"/>
</dbReference>
<evidence type="ECO:0000256" key="7">
    <source>
        <dbReference type="SAM" id="MobiDB-lite"/>
    </source>
</evidence>
<evidence type="ECO:0000256" key="6">
    <source>
        <dbReference type="PROSITE-ProRule" id="PRU00552"/>
    </source>
</evidence>
<dbReference type="RefSeq" id="WP_216801114.1">
    <property type="nucleotide sequence ID" value="NZ_CP076723.1"/>
</dbReference>
<evidence type="ECO:0000256" key="4">
    <source>
        <dbReference type="ARBA" id="ARBA00022840"/>
    </source>
</evidence>
<dbReference type="PROSITE" id="PS51195">
    <property type="entry name" value="Q_MOTIF"/>
    <property type="match status" value="1"/>
</dbReference>
<reference evidence="11 12" key="1">
    <citation type="submission" date="2021-06" db="EMBL/GenBank/DDBJ databases">
        <title>Gemonas diversity in paddy soil.</title>
        <authorList>
            <person name="Liu G."/>
        </authorList>
    </citation>
    <scope>NUCLEOTIDE SEQUENCE [LARGE SCALE GENOMIC DNA]</scope>
    <source>
        <strain evidence="11 12">RG10</strain>
    </source>
</reference>
<evidence type="ECO:0000259" key="8">
    <source>
        <dbReference type="PROSITE" id="PS51192"/>
    </source>
</evidence>
<evidence type="ECO:0000256" key="3">
    <source>
        <dbReference type="ARBA" id="ARBA00022806"/>
    </source>
</evidence>
<dbReference type="PANTHER" id="PTHR47959:SF13">
    <property type="entry name" value="ATP-DEPENDENT RNA HELICASE RHLE"/>
    <property type="match status" value="1"/>
</dbReference>
<dbReference type="Proteomes" id="UP000683557">
    <property type="component" value="Chromosome"/>
</dbReference>
<feature type="short sequence motif" description="Q motif" evidence="6">
    <location>
        <begin position="1"/>
        <end position="29"/>
    </location>
</feature>
<keyword evidence="4" id="KW-0067">ATP-binding</keyword>
<dbReference type="CDD" id="cd18787">
    <property type="entry name" value="SF2_C_DEAD"/>
    <property type="match status" value="1"/>
</dbReference>
<evidence type="ECO:0000256" key="1">
    <source>
        <dbReference type="ARBA" id="ARBA00022741"/>
    </source>
</evidence>
<keyword evidence="3 11" id="KW-0347">Helicase</keyword>
<dbReference type="InterPro" id="IPR011545">
    <property type="entry name" value="DEAD/DEAH_box_helicase_dom"/>
</dbReference>
<dbReference type="InterPro" id="IPR001650">
    <property type="entry name" value="Helicase_C-like"/>
</dbReference>
<dbReference type="Pfam" id="PF00271">
    <property type="entry name" value="Helicase_C"/>
    <property type="match status" value="1"/>
</dbReference>
<dbReference type="PROSITE" id="PS51192">
    <property type="entry name" value="HELICASE_ATP_BIND_1"/>
    <property type="match status" value="1"/>
</dbReference>
<feature type="compositionally biased region" description="Low complexity" evidence="7">
    <location>
        <begin position="437"/>
        <end position="450"/>
    </location>
</feature>
<sequence length="476" mass="51398">MDFKQFNLHPKVQAGVEAVGYQTPTPIQLQAIPAVIAGQDVLGLAQTGTGKTAAFGLPMLHRLVEGSRGKVRGLVLAPTRELAEQINESLNALAQQTRLKSITVYGGVNINTQIKKLKEGTDIVVACPGRLLDHISQGTVDLSGVEVLVLDEADQMFDMGFLPDVRKILRALPGKRQNLMFSATMPDDIRVLAHEILRRPVTVQVSRTAPAATVSHALYPVGQHLKTPLLFELLKHTDTESVLIFTKTKYRAKRLGEQLEKSGYKATSLQGNLSQNRRQAALDGFRDGTYQIMVATDIAARGIDVSLISHVINYDIPDTPEAYTHRIGRTGRAAKTGDAFTMVTGEDEQMVRSIERVLGAKIERRRVEGFDYAVPAPKKDEEFARPPREPQRRKQAAGPAQGKVKPAEAKAAQGAGGRPSQPGNSRGPGASRGPGGNRNQSGQRQGGNRPAGQGTGEGQRAAAPRPGNHAARRSGR</sequence>
<keyword evidence="12" id="KW-1185">Reference proteome</keyword>
<accession>A0ABX8J7Q8</accession>
<comment type="similarity">
    <text evidence="5">Belongs to the DEAD box helicase family.</text>
</comment>
<feature type="compositionally biased region" description="Basic and acidic residues" evidence="7">
    <location>
        <begin position="377"/>
        <end position="392"/>
    </location>
</feature>
<evidence type="ECO:0000256" key="5">
    <source>
        <dbReference type="ARBA" id="ARBA00038437"/>
    </source>
</evidence>
<dbReference type="PANTHER" id="PTHR47959">
    <property type="entry name" value="ATP-DEPENDENT RNA HELICASE RHLE-RELATED"/>
    <property type="match status" value="1"/>
</dbReference>
<evidence type="ECO:0000259" key="10">
    <source>
        <dbReference type="PROSITE" id="PS51195"/>
    </source>
</evidence>
<evidence type="ECO:0000313" key="11">
    <source>
        <dbReference type="EMBL" id="QWV94368.1"/>
    </source>
</evidence>
<feature type="domain" description="Helicase C-terminal" evidence="9">
    <location>
        <begin position="229"/>
        <end position="373"/>
    </location>
</feature>
<dbReference type="CDD" id="cd00268">
    <property type="entry name" value="DEADc"/>
    <property type="match status" value="1"/>
</dbReference>
<protein>
    <submittedName>
        <fullName evidence="11">DEAD/DEAH box helicase</fullName>
    </submittedName>
</protein>
<dbReference type="Pfam" id="PF00270">
    <property type="entry name" value="DEAD"/>
    <property type="match status" value="1"/>
</dbReference>
<feature type="domain" description="DEAD-box RNA helicase Q" evidence="10">
    <location>
        <begin position="1"/>
        <end position="29"/>
    </location>
</feature>
<keyword evidence="1" id="KW-0547">Nucleotide-binding</keyword>
<dbReference type="GO" id="GO:0004386">
    <property type="term" value="F:helicase activity"/>
    <property type="evidence" value="ECO:0007669"/>
    <property type="project" value="UniProtKB-KW"/>
</dbReference>
<evidence type="ECO:0000256" key="2">
    <source>
        <dbReference type="ARBA" id="ARBA00022801"/>
    </source>
</evidence>
<name>A0ABX8J7Q8_9BACT</name>
<proteinExistence type="inferred from homology"/>
<gene>
    <name evidence="11" type="ORF">KP004_04050</name>
</gene>
<dbReference type="InterPro" id="IPR050079">
    <property type="entry name" value="DEAD_box_RNA_helicase"/>
</dbReference>
<dbReference type="EMBL" id="CP076723">
    <property type="protein sequence ID" value="QWV94368.1"/>
    <property type="molecule type" value="Genomic_DNA"/>
</dbReference>
<evidence type="ECO:0000313" key="12">
    <source>
        <dbReference type="Proteomes" id="UP000683557"/>
    </source>
</evidence>
<keyword evidence="2" id="KW-0378">Hydrolase</keyword>